<evidence type="ECO:0000256" key="1">
    <source>
        <dbReference type="SAM" id="MobiDB-lite"/>
    </source>
</evidence>
<dbReference type="AlphaFoldDB" id="C5FPL9"/>
<feature type="compositionally biased region" description="Polar residues" evidence="1">
    <location>
        <begin position="16"/>
        <end position="25"/>
    </location>
</feature>
<organism evidence="2 3">
    <name type="scientific">Arthroderma otae (strain ATCC MYA-4605 / CBS 113480)</name>
    <name type="common">Microsporum canis</name>
    <dbReference type="NCBI Taxonomy" id="554155"/>
    <lineage>
        <taxon>Eukaryota</taxon>
        <taxon>Fungi</taxon>
        <taxon>Dikarya</taxon>
        <taxon>Ascomycota</taxon>
        <taxon>Pezizomycotina</taxon>
        <taxon>Eurotiomycetes</taxon>
        <taxon>Eurotiomycetidae</taxon>
        <taxon>Onygenales</taxon>
        <taxon>Arthrodermataceae</taxon>
        <taxon>Microsporum</taxon>
    </lineage>
</organism>
<dbReference type="Proteomes" id="UP000002035">
    <property type="component" value="Unassembled WGS sequence"/>
</dbReference>
<keyword evidence="3" id="KW-1185">Reference proteome</keyword>
<dbReference type="VEuPathDB" id="FungiDB:MCYG_04354"/>
<proteinExistence type="predicted"/>
<dbReference type="RefSeq" id="XP_002846617.1">
    <property type="nucleotide sequence ID" value="XM_002846571.1"/>
</dbReference>
<name>C5FPL9_ARTOC</name>
<sequence length="101" mass="11062">MDCCTTIIRSIAPSRSYGSETTSHGDINGRSPSGPLKGEKDIKGCNFTLGNRQAMTTTQQRGERYICILPRGCKTWKPCFAGKEIMEPQVDSGLRGCYIPS</sequence>
<dbReference type="HOGENOM" id="CLU_2291055_0_0_1"/>
<protein>
    <submittedName>
        <fullName evidence="2">Uncharacterized protein</fullName>
    </submittedName>
</protein>
<evidence type="ECO:0000313" key="3">
    <source>
        <dbReference type="Proteomes" id="UP000002035"/>
    </source>
</evidence>
<feature type="region of interest" description="Disordered" evidence="1">
    <location>
        <begin position="14"/>
        <end position="39"/>
    </location>
</feature>
<dbReference type="GeneID" id="9226024"/>
<evidence type="ECO:0000313" key="2">
    <source>
        <dbReference type="EMBL" id="EEQ31535.1"/>
    </source>
</evidence>
<reference evidence="3" key="1">
    <citation type="journal article" date="2012" name="MBio">
        <title>Comparative genome analysis of Trichophyton rubrum and related dermatophytes reveals candidate genes involved in infection.</title>
        <authorList>
            <person name="Martinez D.A."/>
            <person name="Oliver B.G."/>
            <person name="Graeser Y."/>
            <person name="Goldberg J.M."/>
            <person name="Li W."/>
            <person name="Martinez-Rossi N.M."/>
            <person name="Monod M."/>
            <person name="Shelest E."/>
            <person name="Barton R.C."/>
            <person name="Birch E."/>
            <person name="Brakhage A.A."/>
            <person name="Chen Z."/>
            <person name="Gurr S.J."/>
            <person name="Heiman D."/>
            <person name="Heitman J."/>
            <person name="Kosti I."/>
            <person name="Rossi A."/>
            <person name="Saif S."/>
            <person name="Samalova M."/>
            <person name="Saunders C.W."/>
            <person name="Shea T."/>
            <person name="Summerbell R.C."/>
            <person name="Xu J."/>
            <person name="Young S."/>
            <person name="Zeng Q."/>
            <person name="Birren B.W."/>
            <person name="Cuomo C.A."/>
            <person name="White T.C."/>
        </authorList>
    </citation>
    <scope>NUCLEOTIDE SEQUENCE [LARGE SCALE GENOMIC DNA]</scope>
    <source>
        <strain evidence="3">ATCC MYA-4605 / CBS 113480</strain>
    </source>
</reference>
<gene>
    <name evidence="2" type="ORF">MCYG_04354</name>
</gene>
<accession>C5FPL9</accession>
<dbReference type="EMBL" id="DS995704">
    <property type="protein sequence ID" value="EEQ31535.1"/>
    <property type="molecule type" value="Genomic_DNA"/>
</dbReference>